<accession>A0ABS0YQI2</accession>
<sequence length="81" mass="9077">MAGFRLTSKKRRNEMAPSTPTYSDAQPSQEEEAPAPEGRSRLSCDISVFHHRLLKVYAAQNGMSILDVVERLIEQNCKEGV</sequence>
<dbReference type="RefSeq" id="WP_199394247.1">
    <property type="nucleotide sequence ID" value="NZ_JAEMHK010000003.1"/>
</dbReference>
<comment type="caution">
    <text evidence="2">The sequence shown here is derived from an EMBL/GenBank/DDBJ whole genome shotgun (WGS) entry which is preliminary data.</text>
</comment>
<reference evidence="2 3" key="1">
    <citation type="submission" date="2020-12" db="EMBL/GenBank/DDBJ databases">
        <title>Geomonas sp. Red259, isolated from paddy soil.</title>
        <authorList>
            <person name="Xu Z."/>
            <person name="Zhang Z."/>
            <person name="Masuda Y."/>
            <person name="Itoh H."/>
            <person name="Senoo K."/>
        </authorList>
    </citation>
    <scope>NUCLEOTIDE SEQUENCE [LARGE SCALE GENOMIC DNA]</scope>
    <source>
        <strain evidence="2 3">Red259</strain>
    </source>
</reference>
<dbReference type="InterPro" id="IPR013321">
    <property type="entry name" value="Arc_rbn_hlx_hlx"/>
</dbReference>
<gene>
    <name evidence="2" type="ORF">JFN90_06295</name>
</gene>
<dbReference type="EMBL" id="JAEMHK010000003">
    <property type="protein sequence ID" value="MBJ6799745.1"/>
    <property type="molecule type" value="Genomic_DNA"/>
</dbReference>
<organism evidence="2 3">
    <name type="scientific">Geomonas propionica</name>
    <dbReference type="NCBI Taxonomy" id="2798582"/>
    <lineage>
        <taxon>Bacteria</taxon>
        <taxon>Pseudomonadati</taxon>
        <taxon>Thermodesulfobacteriota</taxon>
        <taxon>Desulfuromonadia</taxon>
        <taxon>Geobacterales</taxon>
        <taxon>Geobacteraceae</taxon>
        <taxon>Geomonas</taxon>
    </lineage>
</organism>
<evidence type="ECO:0000313" key="2">
    <source>
        <dbReference type="EMBL" id="MBJ6799745.1"/>
    </source>
</evidence>
<dbReference type="Gene3D" id="1.10.1220.10">
    <property type="entry name" value="Met repressor-like"/>
    <property type="match status" value="1"/>
</dbReference>
<dbReference type="InterPro" id="IPR010985">
    <property type="entry name" value="Ribbon_hlx_hlx"/>
</dbReference>
<evidence type="ECO:0000313" key="3">
    <source>
        <dbReference type="Proteomes" id="UP000641025"/>
    </source>
</evidence>
<evidence type="ECO:0008006" key="4">
    <source>
        <dbReference type="Google" id="ProtNLM"/>
    </source>
</evidence>
<dbReference type="Proteomes" id="UP000641025">
    <property type="component" value="Unassembled WGS sequence"/>
</dbReference>
<proteinExistence type="predicted"/>
<protein>
    <recommendedName>
        <fullName evidence="4">Chromosome partitioning protein ParB</fullName>
    </recommendedName>
</protein>
<evidence type="ECO:0000256" key="1">
    <source>
        <dbReference type="SAM" id="MobiDB-lite"/>
    </source>
</evidence>
<name>A0ABS0YQI2_9BACT</name>
<keyword evidence="3" id="KW-1185">Reference proteome</keyword>
<dbReference type="SUPFAM" id="SSF47598">
    <property type="entry name" value="Ribbon-helix-helix"/>
    <property type="match status" value="1"/>
</dbReference>
<feature type="region of interest" description="Disordered" evidence="1">
    <location>
        <begin position="1"/>
        <end position="40"/>
    </location>
</feature>